<dbReference type="Proteomes" id="UP001209570">
    <property type="component" value="Unassembled WGS sequence"/>
</dbReference>
<dbReference type="EMBL" id="JAKCXM010000336">
    <property type="protein sequence ID" value="KAJ0395586.1"/>
    <property type="molecule type" value="Genomic_DNA"/>
</dbReference>
<proteinExistence type="predicted"/>
<evidence type="ECO:0000313" key="3">
    <source>
        <dbReference type="Proteomes" id="UP001209570"/>
    </source>
</evidence>
<organism evidence="2 3">
    <name type="scientific">Pythium insidiosum</name>
    <name type="common">Pythiosis disease agent</name>
    <dbReference type="NCBI Taxonomy" id="114742"/>
    <lineage>
        <taxon>Eukaryota</taxon>
        <taxon>Sar</taxon>
        <taxon>Stramenopiles</taxon>
        <taxon>Oomycota</taxon>
        <taxon>Peronosporomycetes</taxon>
        <taxon>Pythiales</taxon>
        <taxon>Pythiaceae</taxon>
        <taxon>Pythium</taxon>
    </lineage>
</organism>
<accession>A0AAD5LCZ2</accession>
<keyword evidence="1" id="KW-0732">Signal</keyword>
<evidence type="ECO:0000313" key="2">
    <source>
        <dbReference type="EMBL" id="KAJ0395586.1"/>
    </source>
</evidence>
<dbReference type="AlphaFoldDB" id="A0AAD5LCZ2"/>
<comment type="caution">
    <text evidence="2">The sequence shown here is derived from an EMBL/GenBank/DDBJ whole genome shotgun (WGS) entry which is preliminary data.</text>
</comment>
<feature type="chain" id="PRO_5042015699" evidence="1">
    <location>
        <begin position="26"/>
        <end position="451"/>
    </location>
</feature>
<reference evidence="2" key="1">
    <citation type="submission" date="2021-12" db="EMBL/GenBank/DDBJ databases">
        <title>Prjna785345.</title>
        <authorList>
            <person name="Rujirawat T."/>
            <person name="Krajaejun T."/>
        </authorList>
    </citation>
    <scope>NUCLEOTIDE SEQUENCE</scope>
    <source>
        <strain evidence="2">Pi057C3</strain>
    </source>
</reference>
<gene>
    <name evidence="2" type="ORF">P43SY_009247</name>
</gene>
<sequence>MVHLGSSSTLFAATAVVAIVLATAASDVCEKSRSGTPCEIDGKPSRCWNYTCRAVPKPCASDMKELQSCDDRFGVCTSFSDKKQLHCVNSTEVRYYKNYDACDGKTDGATCTPVATAGWKDGVVALFQEKPGKCQDHFCNAEFQATCIDKPDGAKCEFVFVSEGFTNYGRGMCAQSKTAKIPLRFCNTSATEHLPALEPVAPLQVYDNRPNVTDPTNVKTADLCNIFNPGTPCTHISGTSSRCSRDDACTGPLVACPAGAKPLDECKKGSSSGYCFQYLAEGQLSCVDPSDVRDAIKYDSCVGKKDGDACDNLDYSYNKTKVAFYELPKGKCYRQVCQSVDEQVCEFSKRRDSCSAEVLYKDKIVTLKATCDYSRYGLLCMDRQGDAYDTSSVVRPATVIPVEKLVVKAVKPPKLESKPSDSSPGASTSAGTQVVVVPSVLLLVVSMALTL</sequence>
<keyword evidence="3" id="KW-1185">Reference proteome</keyword>
<protein>
    <submittedName>
        <fullName evidence="2">Uncharacterized protein</fullName>
    </submittedName>
</protein>
<evidence type="ECO:0000256" key="1">
    <source>
        <dbReference type="SAM" id="SignalP"/>
    </source>
</evidence>
<name>A0AAD5LCZ2_PYTIN</name>
<feature type="signal peptide" evidence="1">
    <location>
        <begin position="1"/>
        <end position="25"/>
    </location>
</feature>